<dbReference type="RefSeq" id="WP_194848250.1">
    <property type="nucleotide sequence ID" value="NZ_JAAEJV010000052.1"/>
</dbReference>
<evidence type="ECO:0000313" key="6">
    <source>
        <dbReference type="EMBL" id="MBF5059928.1"/>
    </source>
</evidence>
<keyword evidence="2" id="KW-0813">Transport</keyword>
<comment type="caution">
    <text evidence="6">The sequence shown here is derived from an EMBL/GenBank/DDBJ whole genome shotgun (WGS) entry which is preliminary data.</text>
</comment>
<dbReference type="GO" id="GO:0005524">
    <property type="term" value="F:ATP binding"/>
    <property type="evidence" value="ECO:0007669"/>
    <property type="project" value="UniProtKB-KW"/>
</dbReference>
<feature type="domain" description="ABC transporter" evidence="5">
    <location>
        <begin position="4"/>
        <end position="233"/>
    </location>
</feature>
<dbReference type="Gene3D" id="3.40.50.300">
    <property type="entry name" value="P-loop containing nucleotide triphosphate hydrolases"/>
    <property type="match status" value="1"/>
</dbReference>
<evidence type="ECO:0000259" key="5">
    <source>
        <dbReference type="PROSITE" id="PS50893"/>
    </source>
</evidence>
<name>A0ABS0B0K8_9BACT</name>
<proteinExistence type="predicted"/>
<gene>
    <name evidence="6" type="ORF">NEPTK9_001452</name>
</gene>
<evidence type="ECO:0000256" key="2">
    <source>
        <dbReference type="ARBA" id="ARBA00022448"/>
    </source>
</evidence>
<dbReference type="InterPro" id="IPR050153">
    <property type="entry name" value="Metal_Ion_Import_ABC"/>
</dbReference>
<evidence type="ECO:0000256" key="4">
    <source>
        <dbReference type="ARBA" id="ARBA00022840"/>
    </source>
</evidence>
<keyword evidence="4 6" id="KW-0067">ATP-binding</keyword>
<evidence type="ECO:0000256" key="3">
    <source>
        <dbReference type="ARBA" id="ARBA00022741"/>
    </source>
</evidence>
<dbReference type="Proteomes" id="UP001194714">
    <property type="component" value="Unassembled WGS sequence"/>
</dbReference>
<dbReference type="CDD" id="cd03235">
    <property type="entry name" value="ABC_Metallic_Cations"/>
    <property type="match status" value="1"/>
</dbReference>
<evidence type="ECO:0000313" key="7">
    <source>
        <dbReference type="Proteomes" id="UP001194714"/>
    </source>
</evidence>
<dbReference type="InterPro" id="IPR003593">
    <property type="entry name" value="AAA+_ATPase"/>
</dbReference>
<keyword evidence="3" id="KW-0547">Nucleotide-binding</keyword>
<evidence type="ECO:0000256" key="1">
    <source>
        <dbReference type="ARBA" id="ARBA00004417"/>
    </source>
</evidence>
<protein>
    <submittedName>
        <fullName evidence="6">Zinc transport system ATP-binding protein TroB</fullName>
    </submittedName>
</protein>
<comment type="subcellular location">
    <subcellularLocation>
        <location evidence="1">Cell inner membrane</location>
        <topology evidence="1">Peripheral membrane protein</topology>
    </subcellularLocation>
</comment>
<dbReference type="InterPro" id="IPR017871">
    <property type="entry name" value="ABC_transporter-like_CS"/>
</dbReference>
<dbReference type="Pfam" id="PF00005">
    <property type="entry name" value="ABC_tran"/>
    <property type="match status" value="1"/>
</dbReference>
<reference evidence="6 7" key="1">
    <citation type="submission" date="2020-01" db="EMBL/GenBank/DDBJ databases">
        <title>Draft genome sequence of Cand. Neptunochlamydia vexilliferae K9.</title>
        <authorList>
            <person name="Schulz F."/>
            <person name="Koestlbacher S."/>
            <person name="Wascher F."/>
            <person name="Pizzetti I."/>
            <person name="Horn M."/>
        </authorList>
    </citation>
    <scope>NUCLEOTIDE SEQUENCE [LARGE SCALE GENOMIC DNA]</scope>
    <source>
        <strain evidence="6 7">K9</strain>
    </source>
</reference>
<accession>A0ABS0B0K8</accession>
<dbReference type="InterPro" id="IPR027417">
    <property type="entry name" value="P-loop_NTPase"/>
</dbReference>
<sequence>MSVITFKDLFFSYGTVEVLKNVSFEVTQGEYIGIVGPNGGGKTTALKLMMRFLAPSRGKVKVLGKAPETARTKIGYVPQINAYDKEFPISVLEVVLTGTIGHLHWWGGRLQGDKARAKELLKEVGLSGLEKRPFGALSGGQAQKVLIARALMCDPEILLLDEPTANIDPQSEQAIFDYLKKFQGKKTILIVTHNFDAIVKNVERVLCFQHEVSSMKPQDVCEHFAIGMYHRHE</sequence>
<dbReference type="PANTHER" id="PTHR42734">
    <property type="entry name" value="METAL TRANSPORT SYSTEM ATP-BINDING PROTEIN TM_0124-RELATED"/>
    <property type="match status" value="1"/>
</dbReference>
<dbReference type="PROSITE" id="PS50893">
    <property type="entry name" value="ABC_TRANSPORTER_2"/>
    <property type="match status" value="1"/>
</dbReference>
<dbReference type="SMART" id="SM00382">
    <property type="entry name" value="AAA"/>
    <property type="match status" value="1"/>
</dbReference>
<organism evidence="6 7">
    <name type="scientific">Candidatus Neptunichlamydia vexilliferae</name>
    <dbReference type="NCBI Taxonomy" id="1651774"/>
    <lineage>
        <taxon>Bacteria</taxon>
        <taxon>Pseudomonadati</taxon>
        <taxon>Chlamydiota</taxon>
        <taxon>Chlamydiia</taxon>
        <taxon>Parachlamydiales</taxon>
        <taxon>Simkaniaceae</taxon>
        <taxon>Candidatus Neptunichlamydia</taxon>
    </lineage>
</organism>
<dbReference type="SUPFAM" id="SSF52540">
    <property type="entry name" value="P-loop containing nucleoside triphosphate hydrolases"/>
    <property type="match status" value="1"/>
</dbReference>
<keyword evidence="7" id="KW-1185">Reference proteome</keyword>
<dbReference type="PROSITE" id="PS00211">
    <property type="entry name" value="ABC_TRANSPORTER_1"/>
    <property type="match status" value="1"/>
</dbReference>
<dbReference type="EMBL" id="JAAEJV010000052">
    <property type="protein sequence ID" value="MBF5059928.1"/>
    <property type="molecule type" value="Genomic_DNA"/>
</dbReference>
<dbReference type="InterPro" id="IPR003439">
    <property type="entry name" value="ABC_transporter-like_ATP-bd"/>
</dbReference>